<proteinExistence type="predicted"/>
<accession>A5KM23</accession>
<organism evidence="1 2">
    <name type="scientific">[Ruminococcus] torques ATCC 27756</name>
    <dbReference type="NCBI Taxonomy" id="411460"/>
    <lineage>
        <taxon>Bacteria</taxon>
        <taxon>Bacillati</taxon>
        <taxon>Bacillota</taxon>
        <taxon>Clostridia</taxon>
        <taxon>Lachnospirales</taxon>
        <taxon>Lachnospiraceae</taxon>
        <taxon>Mediterraneibacter</taxon>
    </lineage>
</organism>
<reference evidence="1 2" key="1">
    <citation type="submission" date="2007-03" db="EMBL/GenBank/DDBJ databases">
        <authorList>
            <person name="Fulton L."/>
            <person name="Clifton S."/>
            <person name="Fulton B."/>
            <person name="Xu J."/>
            <person name="Minx P."/>
            <person name="Pepin K.H."/>
            <person name="Johnson M."/>
            <person name="Thiruvilangam P."/>
            <person name="Bhonagiri V."/>
            <person name="Nash W.E."/>
            <person name="Mardis E.R."/>
            <person name="Wilson R.K."/>
        </authorList>
    </citation>
    <scope>NUCLEOTIDE SEQUENCE [LARGE SCALE GENOMIC DNA]</scope>
    <source>
        <strain evidence="1 2">ATCC 27756</strain>
    </source>
</reference>
<dbReference type="EMBL" id="AAVP02000004">
    <property type="protein sequence ID" value="EDK24548.1"/>
    <property type="molecule type" value="Genomic_DNA"/>
</dbReference>
<evidence type="ECO:0000313" key="2">
    <source>
        <dbReference type="Proteomes" id="UP000003577"/>
    </source>
</evidence>
<dbReference type="AlphaFoldDB" id="A5KM23"/>
<gene>
    <name evidence="1" type="ORF">RUMTOR_01279</name>
</gene>
<dbReference type="PaxDb" id="411460-RUMTOR_01279"/>
<evidence type="ECO:0000313" key="1">
    <source>
        <dbReference type="EMBL" id="EDK24548.1"/>
    </source>
</evidence>
<name>A5KM23_9FIRM</name>
<dbReference type="HOGENOM" id="CLU_172580_0_0_9"/>
<protein>
    <submittedName>
        <fullName evidence="1">Uncharacterized protein</fullName>
    </submittedName>
</protein>
<sequence>MINFINFERSFVMFRLWGKEFKENRLLRDTVICDETTDTRTHKIFNALDAICYEFDLSKPIWLDTTIADFKRHAKARFYQDNFVDSIDFDYLEIEVIEE</sequence>
<comment type="caution">
    <text evidence="1">The sequence shown here is derived from an EMBL/GenBank/DDBJ whole genome shotgun (WGS) entry which is preliminary data.</text>
</comment>
<dbReference type="Proteomes" id="UP000003577">
    <property type="component" value="Unassembled WGS sequence"/>
</dbReference>
<reference evidence="1 2" key="2">
    <citation type="submission" date="2007-04" db="EMBL/GenBank/DDBJ databases">
        <title>Draft genome sequence of Ruminococcus torques (ATCC 27756).</title>
        <authorList>
            <person name="Sudarsanam P."/>
            <person name="Ley R."/>
            <person name="Guruge J."/>
            <person name="Turnbaugh P.J."/>
            <person name="Mahowald M."/>
            <person name="Liep D."/>
            <person name="Gordon J."/>
        </authorList>
    </citation>
    <scope>NUCLEOTIDE SEQUENCE [LARGE SCALE GENOMIC DNA]</scope>
    <source>
        <strain evidence="1 2">ATCC 27756</strain>
    </source>
</reference>